<feature type="signal peptide" evidence="2">
    <location>
        <begin position="1"/>
        <end position="19"/>
    </location>
</feature>
<evidence type="ECO:0000256" key="2">
    <source>
        <dbReference type="SAM" id="SignalP"/>
    </source>
</evidence>
<gene>
    <name evidence="3" type="ORF">OG626_13020</name>
</gene>
<feature type="chain" id="PRO_5043457905" evidence="2">
    <location>
        <begin position="20"/>
        <end position="69"/>
    </location>
</feature>
<organism evidence="3">
    <name type="scientific">Streptomyces sp. NBC_01401</name>
    <dbReference type="NCBI Taxonomy" id="2903854"/>
    <lineage>
        <taxon>Bacteria</taxon>
        <taxon>Bacillati</taxon>
        <taxon>Actinomycetota</taxon>
        <taxon>Actinomycetes</taxon>
        <taxon>Kitasatosporales</taxon>
        <taxon>Streptomycetaceae</taxon>
        <taxon>Streptomyces</taxon>
    </lineage>
</organism>
<reference evidence="3" key="1">
    <citation type="submission" date="2022-10" db="EMBL/GenBank/DDBJ databases">
        <title>The complete genomes of actinobacterial strains from the NBC collection.</title>
        <authorList>
            <person name="Joergensen T.S."/>
            <person name="Alvarez Arevalo M."/>
            <person name="Sterndorff E.B."/>
            <person name="Faurdal D."/>
            <person name="Vuksanovic O."/>
            <person name="Mourched A.-S."/>
            <person name="Charusanti P."/>
            <person name="Shaw S."/>
            <person name="Blin K."/>
            <person name="Weber T."/>
        </authorList>
    </citation>
    <scope>NUCLEOTIDE SEQUENCE</scope>
    <source>
        <strain evidence="3">NBC_01401</strain>
    </source>
</reference>
<accession>A0AAU3GRW0</accession>
<feature type="region of interest" description="Disordered" evidence="1">
    <location>
        <begin position="39"/>
        <end position="69"/>
    </location>
</feature>
<protein>
    <submittedName>
        <fullName evidence="3">Uncharacterized protein</fullName>
    </submittedName>
</protein>
<evidence type="ECO:0000256" key="1">
    <source>
        <dbReference type="SAM" id="MobiDB-lite"/>
    </source>
</evidence>
<proteinExistence type="predicted"/>
<sequence>MMRVIFGGRRGALAGAALAALTLAGVSWVAVGQTVGAERETRQLADSPWNDPCRDPINGWQGKPPVGCP</sequence>
<keyword evidence="2" id="KW-0732">Signal</keyword>
<dbReference type="AlphaFoldDB" id="A0AAU3GRW0"/>
<evidence type="ECO:0000313" key="3">
    <source>
        <dbReference type="EMBL" id="WTY95756.1"/>
    </source>
</evidence>
<dbReference type="EMBL" id="CP109535">
    <property type="protein sequence ID" value="WTY95756.1"/>
    <property type="molecule type" value="Genomic_DNA"/>
</dbReference>
<name>A0AAU3GRW0_9ACTN</name>